<dbReference type="Proteomes" id="UP000663889">
    <property type="component" value="Unassembled WGS sequence"/>
</dbReference>
<feature type="transmembrane region" description="Helical" evidence="6">
    <location>
        <begin position="159"/>
        <end position="180"/>
    </location>
</feature>
<dbReference type="GO" id="GO:0006644">
    <property type="term" value="P:phospholipid metabolic process"/>
    <property type="evidence" value="ECO:0007669"/>
    <property type="project" value="InterPro"/>
</dbReference>
<comment type="similarity">
    <text evidence="2">Belongs to the PA-phosphatase related phosphoesterase family.</text>
</comment>
<organism evidence="8 9">
    <name type="scientific">Rotaria sordida</name>
    <dbReference type="NCBI Taxonomy" id="392033"/>
    <lineage>
        <taxon>Eukaryota</taxon>
        <taxon>Metazoa</taxon>
        <taxon>Spiralia</taxon>
        <taxon>Gnathifera</taxon>
        <taxon>Rotifera</taxon>
        <taxon>Eurotatoria</taxon>
        <taxon>Bdelloidea</taxon>
        <taxon>Philodinida</taxon>
        <taxon>Philodinidae</taxon>
        <taxon>Rotaria</taxon>
    </lineage>
</organism>
<keyword evidence="3 6" id="KW-0812">Transmembrane</keyword>
<name>A0A814UP23_9BILA</name>
<dbReference type="InterPro" id="IPR000326">
    <property type="entry name" value="PAP2/HPO"/>
</dbReference>
<gene>
    <name evidence="8" type="ORF">SEV965_LOCUS19910</name>
</gene>
<evidence type="ECO:0000256" key="4">
    <source>
        <dbReference type="ARBA" id="ARBA00022989"/>
    </source>
</evidence>
<feature type="domain" description="Phosphatidic acid phosphatase type 2/haloperoxidase" evidence="7">
    <location>
        <begin position="264"/>
        <end position="414"/>
    </location>
</feature>
<accession>A0A814UP23</accession>
<dbReference type="InterPro" id="IPR043216">
    <property type="entry name" value="PAP-like"/>
</dbReference>
<keyword evidence="4 6" id="KW-1133">Transmembrane helix</keyword>
<dbReference type="Pfam" id="PF01569">
    <property type="entry name" value="PAP2"/>
    <property type="match status" value="1"/>
</dbReference>
<feature type="transmembrane region" description="Helical" evidence="6">
    <location>
        <begin position="338"/>
        <end position="359"/>
    </location>
</feature>
<evidence type="ECO:0000256" key="3">
    <source>
        <dbReference type="ARBA" id="ARBA00022692"/>
    </source>
</evidence>
<feature type="transmembrane region" description="Helical" evidence="6">
    <location>
        <begin position="102"/>
        <end position="121"/>
    </location>
</feature>
<feature type="transmembrane region" description="Helical" evidence="6">
    <location>
        <begin position="259"/>
        <end position="278"/>
    </location>
</feature>
<feature type="transmembrane region" description="Helical" evidence="6">
    <location>
        <begin position="203"/>
        <end position="222"/>
    </location>
</feature>
<feature type="transmembrane region" description="Helical" evidence="6">
    <location>
        <begin position="58"/>
        <end position="79"/>
    </location>
</feature>
<feature type="transmembrane region" description="Helical" evidence="6">
    <location>
        <begin position="366"/>
        <end position="387"/>
    </location>
</feature>
<dbReference type="InterPro" id="IPR036938">
    <property type="entry name" value="PAP2/HPO_sf"/>
</dbReference>
<dbReference type="CDD" id="cd03384">
    <property type="entry name" value="PAP2_wunen"/>
    <property type="match status" value="1"/>
</dbReference>
<dbReference type="SMART" id="SM00014">
    <property type="entry name" value="acidPPc"/>
    <property type="match status" value="1"/>
</dbReference>
<reference evidence="8" key="1">
    <citation type="submission" date="2021-02" db="EMBL/GenBank/DDBJ databases">
        <authorList>
            <person name="Nowell W R."/>
        </authorList>
    </citation>
    <scope>NUCLEOTIDE SEQUENCE</scope>
</reference>
<dbReference type="Gene3D" id="1.20.144.10">
    <property type="entry name" value="Phosphatidic acid phosphatase type 2/haloperoxidase"/>
    <property type="match status" value="1"/>
</dbReference>
<keyword evidence="5 6" id="KW-0472">Membrane</keyword>
<evidence type="ECO:0000256" key="5">
    <source>
        <dbReference type="ARBA" id="ARBA00023136"/>
    </source>
</evidence>
<evidence type="ECO:0000256" key="6">
    <source>
        <dbReference type="SAM" id="Phobius"/>
    </source>
</evidence>
<dbReference type="GO" id="GO:0046839">
    <property type="term" value="P:phospholipid dephosphorylation"/>
    <property type="evidence" value="ECO:0007669"/>
    <property type="project" value="TreeGrafter"/>
</dbReference>
<sequence>MLQLDNRAFSTISLNTGNDQNQEEEHESGMFAVHLPPRINQGAVATDQHHHNETIWRVILDVISLIILLVITIISHYVAKPFTRGFFCSDASIQYPHKGNTIPTYAAVILSIGLPILWMWITEFCKRAYFNWYREQAFITRLELCGNRVAYISPFVRNLYMLTGFCFLVLVITIISHYVAKPFTRGFFCSDASIQYPHKDNTIPTYAAVILSIGLPILWMWITEFCKRAYFNWYPEQAFITRLELCGNRVTYISPFLRNLYMLTVIFFFGYLSTWVLTEIAKNFVGELRPHFRAVCQPTYNCSAVTSLNQFNTYLQYGIDFTCQNTDDTAVREARRSFFSGHASAIFYGLVWLIMYIHVSWSWRHLGILGHLFQIGIAILAFYIGYSRISDYQHHWQDVLAGGILGSFIAFFTFKFILNWRHYSPQFLPYTVSSLPRTPPIYQRRNIDYGQMKII</sequence>
<evidence type="ECO:0000256" key="1">
    <source>
        <dbReference type="ARBA" id="ARBA00004141"/>
    </source>
</evidence>
<dbReference type="PANTHER" id="PTHR10165:SF103">
    <property type="entry name" value="PHOSPHOLIPID PHOSPHATASE HOMOLOG 1.2 HOMOLOG"/>
    <property type="match status" value="1"/>
</dbReference>
<evidence type="ECO:0000313" key="9">
    <source>
        <dbReference type="Proteomes" id="UP000663889"/>
    </source>
</evidence>
<comment type="caution">
    <text evidence="8">The sequence shown here is derived from an EMBL/GenBank/DDBJ whole genome shotgun (WGS) entry which is preliminary data.</text>
</comment>
<evidence type="ECO:0000259" key="7">
    <source>
        <dbReference type="SMART" id="SM00014"/>
    </source>
</evidence>
<dbReference type="EMBL" id="CAJNOU010001264">
    <property type="protein sequence ID" value="CAF1178346.1"/>
    <property type="molecule type" value="Genomic_DNA"/>
</dbReference>
<evidence type="ECO:0000313" key="8">
    <source>
        <dbReference type="EMBL" id="CAF1178346.1"/>
    </source>
</evidence>
<feature type="transmembrane region" description="Helical" evidence="6">
    <location>
        <begin position="399"/>
        <end position="418"/>
    </location>
</feature>
<dbReference type="GO" id="GO:0007165">
    <property type="term" value="P:signal transduction"/>
    <property type="evidence" value="ECO:0007669"/>
    <property type="project" value="TreeGrafter"/>
</dbReference>
<dbReference type="GO" id="GO:0008195">
    <property type="term" value="F:phosphatidate phosphatase activity"/>
    <property type="evidence" value="ECO:0007669"/>
    <property type="project" value="TreeGrafter"/>
</dbReference>
<dbReference type="AlphaFoldDB" id="A0A814UP23"/>
<dbReference type="PANTHER" id="PTHR10165">
    <property type="entry name" value="LIPID PHOSPHATE PHOSPHATASE"/>
    <property type="match status" value="1"/>
</dbReference>
<proteinExistence type="inferred from homology"/>
<evidence type="ECO:0000256" key="2">
    <source>
        <dbReference type="ARBA" id="ARBA00008816"/>
    </source>
</evidence>
<dbReference type="SUPFAM" id="SSF48317">
    <property type="entry name" value="Acid phosphatase/Vanadium-dependent haloperoxidase"/>
    <property type="match status" value="1"/>
</dbReference>
<comment type="subcellular location">
    <subcellularLocation>
        <location evidence="1">Membrane</location>
        <topology evidence="1">Multi-pass membrane protein</topology>
    </subcellularLocation>
</comment>
<protein>
    <recommendedName>
        <fullName evidence="7">Phosphatidic acid phosphatase type 2/haloperoxidase domain-containing protein</fullName>
    </recommendedName>
</protein>
<dbReference type="GO" id="GO:0005886">
    <property type="term" value="C:plasma membrane"/>
    <property type="evidence" value="ECO:0007669"/>
    <property type="project" value="TreeGrafter"/>
</dbReference>